<evidence type="ECO:0000259" key="2">
    <source>
        <dbReference type="Pfam" id="PF00561"/>
    </source>
</evidence>
<dbReference type="PANTHER" id="PTHR43798">
    <property type="entry name" value="MONOACYLGLYCEROL LIPASE"/>
    <property type="match status" value="1"/>
</dbReference>
<sequence length="314" mass="34741">MDWIIGLILLGGLAIALGWFIAGFREKPLTNEERRANAPGQTVSLEAGDLYYTRRGPKDGPVVVMVHGFSTPQFVYEQNAAALAEAGYHVVLFDHFGRGWSSRPKARYDAEFFDRELAGLLNALGLNEPIGLVGYSMGGIISAEFAARHPERLSALVLLAPAGLALEPFLGRTFGRLLLIPLLGDWLWRICGRAVLLGDPQIKDHPADDSRCMQGDDTEQMRYRGYFPAVLQTWRHLPMRNRDDVFAAASKVVPMMALFGDCDQVIGLESAARLKRAAPHARVEIMEGGTHGLLYEMHDTVNPILIDFLRQEAS</sequence>
<evidence type="ECO:0000256" key="1">
    <source>
        <dbReference type="SAM" id="Phobius"/>
    </source>
</evidence>
<dbReference type="InterPro" id="IPR000073">
    <property type="entry name" value="AB_hydrolase_1"/>
</dbReference>
<dbReference type="InterPro" id="IPR029058">
    <property type="entry name" value="AB_hydrolase_fold"/>
</dbReference>
<keyword evidence="1" id="KW-0472">Membrane</keyword>
<dbReference type="GO" id="GO:0016787">
    <property type="term" value="F:hydrolase activity"/>
    <property type="evidence" value="ECO:0007669"/>
    <property type="project" value="UniProtKB-KW"/>
</dbReference>
<feature type="domain" description="AB hydrolase-1" evidence="2">
    <location>
        <begin position="61"/>
        <end position="295"/>
    </location>
</feature>
<accession>A0ABT4VHD9</accession>
<dbReference type="InterPro" id="IPR050266">
    <property type="entry name" value="AB_hydrolase_sf"/>
</dbReference>
<gene>
    <name evidence="3" type="ORF">OOZ53_02085</name>
</gene>
<keyword evidence="1" id="KW-0812">Transmembrane</keyword>
<dbReference type="InterPro" id="IPR000639">
    <property type="entry name" value="Epox_hydrolase-like"/>
</dbReference>
<dbReference type="PRINTS" id="PR00111">
    <property type="entry name" value="ABHYDROLASE"/>
</dbReference>
<evidence type="ECO:0000313" key="3">
    <source>
        <dbReference type="EMBL" id="MDA4844114.1"/>
    </source>
</evidence>
<name>A0ABT4VHD9_9HYPH</name>
<dbReference type="PANTHER" id="PTHR43798:SF33">
    <property type="entry name" value="HYDROLASE, PUTATIVE (AFU_ORTHOLOGUE AFUA_2G14860)-RELATED"/>
    <property type="match status" value="1"/>
</dbReference>
<dbReference type="RefSeq" id="WP_271087637.1">
    <property type="nucleotide sequence ID" value="NZ_JAPJZH010000001.1"/>
</dbReference>
<dbReference type="PRINTS" id="PR00412">
    <property type="entry name" value="EPOXHYDRLASE"/>
</dbReference>
<dbReference type="Proteomes" id="UP001148313">
    <property type="component" value="Unassembled WGS sequence"/>
</dbReference>
<keyword evidence="4" id="KW-1185">Reference proteome</keyword>
<keyword evidence="3" id="KW-0378">Hydrolase</keyword>
<dbReference type="SUPFAM" id="SSF53474">
    <property type="entry name" value="alpha/beta-Hydrolases"/>
    <property type="match status" value="1"/>
</dbReference>
<comment type="caution">
    <text evidence="3">The sequence shown here is derived from an EMBL/GenBank/DDBJ whole genome shotgun (WGS) entry which is preliminary data.</text>
</comment>
<dbReference type="Gene3D" id="3.40.50.1820">
    <property type="entry name" value="alpha/beta hydrolase"/>
    <property type="match status" value="1"/>
</dbReference>
<dbReference type="EMBL" id="JAPJZH010000001">
    <property type="protein sequence ID" value="MDA4844114.1"/>
    <property type="molecule type" value="Genomic_DNA"/>
</dbReference>
<evidence type="ECO:0000313" key="4">
    <source>
        <dbReference type="Proteomes" id="UP001148313"/>
    </source>
</evidence>
<protein>
    <submittedName>
        <fullName evidence="3">Alpha/beta fold hydrolase</fullName>
    </submittedName>
</protein>
<keyword evidence="1" id="KW-1133">Transmembrane helix</keyword>
<reference evidence="3" key="1">
    <citation type="submission" date="2022-11" db="EMBL/GenBank/DDBJ databases">
        <title>Hoeflea poritis sp. nov., isolated from scleractinian coral Porites lutea.</title>
        <authorList>
            <person name="Zhang G."/>
            <person name="Wei Q."/>
            <person name="Cai L."/>
        </authorList>
    </citation>
    <scope>NUCLEOTIDE SEQUENCE</scope>
    <source>
        <strain evidence="3">E7-10</strain>
    </source>
</reference>
<organism evidence="3 4">
    <name type="scientific">Hoeflea poritis</name>
    <dbReference type="NCBI Taxonomy" id="2993659"/>
    <lineage>
        <taxon>Bacteria</taxon>
        <taxon>Pseudomonadati</taxon>
        <taxon>Pseudomonadota</taxon>
        <taxon>Alphaproteobacteria</taxon>
        <taxon>Hyphomicrobiales</taxon>
        <taxon>Rhizobiaceae</taxon>
        <taxon>Hoeflea</taxon>
    </lineage>
</organism>
<dbReference type="Pfam" id="PF00561">
    <property type="entry name" value="Abhydrolase_1"/>
    <property type="match status" value="1"/>
</dbReference>
<proteinExistence type="predicted"/>
<feature type="transmembrane region" description="Helical" evidence="1">
    <location>
        <begin position="6"/>
        <end position="24"/>
    </location>
</feature>